<evidence type="ECO:0000256" key="1">
    <source>
        <dbReference type="ARBA" id="ARBA00005485"/>
    </source>
</evidence>
<dbReference type="GeneID" id="103503881"/>
<proteinExistence type="inferred from homology"/>
<dbReference type="OrthoDB" id="4585693at2759"/>
<accession>A0A1S3CRJ3</accession>
<evidence type="ECO:0000313" key="4">
    <source>
        <dbReference type="EnsemblPlants" id="MELO3C003756.2.1"/>
    </source>
</evidence>
<comment type="similarity">
    <text evidence="1">Belongs to the WEB family.</text>
</comment>
<sequence length="200" mass="22911">MENGSVRFKRAEIDTRKPFRSVKEAVTLFGDKVLAGELYSNRIKQMHGRDEENKERMNGERQLKLGNVAAELEETKQSLSKAKEESMVMAHCLSSLQEELEKTKKELQLLKERELSSLLLDHQPEDVKLLVDQPDSMEFQKKRYVTFANPPTAVPHLTVPPPPAAVEKLDRLTSIRREKNKIKKTLIPLISSMFSKKKGN</sequence>
<dbReference type="GO" id="GO:0005829">
    <property type="term" value="C:cytosol"/>
    <property type="evidence" value="ECO:0007669"/>
    <property type="project" value="TreeGrafter"/>
</dbReference>
<dbReference type="AlphaFoldDB" id="A0A1S3CRJ3"/>
<dbReference type="RefSeq" id="XP_008466488.1">
    <property type="nucleotide sequence ID" value="XM_008468266.2"/>
</dbReference>
<evidence type="ECO:0000256" key="3">
    <source>
        <dbReference type="SAM" id="Coils"/>
    </source>
</evidence>
<gene>
    <name evidence="6" type="primary">LOC103503881</name>
    <name evidence="4" type="synonym">103503881</name>
</gene>
<dbReference type="GO" id="GO:0009904">
    <property type="term" value="P:chloroplast accumulation movement"/>
    <property type="evidence" value="ECO:0007669"/>
    <property type="project" value="TreeGrafter"/>
</dbReference>
<reference evidence="4" key="1">
    <citation type="submission" date="2023-03" db="UniProtKB">
        <authorList>
            <consortium name="EnsemblPlants"/>
        </authorList>
    </citation>
    <scope>IDENTIFICATION</scope>
</reference>
<evidence type="ECO:0000313" key="6">
    <source>
        <dbReference type="RefSeq" id="XP_008466488.1"/>
    </source>
</evidence>
<evidence type="ECO:0000313" key="5">
    <source>
        <dbReference type="Proteomes" id="UP001652600"/>
    </source>
</evidence>
<organism evidence="5 6">
    <name type="scientific">Cucumis melo</name>
    <name type="common">Muskmelon</name>
    <dbReference type="NCBI Taxonomy" id="3656"/>
    <lineage>
        <taxon>Eukaryota</taxon>
        <taxon>Viridiplantae</taxon>
        <taxon>Streptophyta</taxon>
        <taxon>Embryophyta</taxon>
        <taxon>Tracheophyta</taxon>
        <taxon>Spermatophyta</taxon>
        <taxon>Magnoliopsida</taxon>
        <taxon>eudicotyledons</taxon>
        <taxon>Gunneridae</taxon>
        <taxon>Pentapetalae</taxon>
        <taxon>rosids</taxon>
        <taxon>fabids</taxon>
        <taxon>Cucurbitales</taxon>
        <taxon>Cucurbitaceae</taxon>
        <taxon>Benincaseae</taxon>
        <taxon>Cucumis</taxon>
    </lineage>
</organism>
<dbReference type="Proteomes" id="UP001652600">
    <property type="component" value="Chromosome 4"/>
</dbReference>
<dbReference type="eggNOG" id="ENOG502RXY7">
    <property type="taxonomic scope" value="Eukaryota"/>
</dbReference>
<feature type="coiled-coil region" evidence="3">
    <location>
        <begin position="65"/>
        <end position="113"/>
    </location>
</feature>
<dbReference type="GO" id="GO:0009903">
    <property type="term" value="P:chloroplast avoidance movement"/>
    <property type="evidence" value="ECO:0007669"/>
    <property type="project" value="TreeGrafter"/>
</dbReference>
<evidence type="ECO:0000256" key="2">
    <source>
        <dbReference type="ARBA" id="ARBA00023054"/>
    </source>
</evidence>
<keyword evidence="2 3" id="KW-0175">Coiled coil</keyword>
<dbReference type="PANTHER" id="PTHR32054">
    <property type="entry name" value="HEAVY CHAIN, PUTATIVE, EXPRESSED-RELATED-RELATED"/>
    <property type="match status" value="1"/>
</dbReference>
<dbReference type="Gramene" id="MELO3C003756.2.1">
    <property type="protein sequence ID" value="MELO3C003756.2.1"/>
    <property type="gene ID" value="MELO3C003756.2"/>
</dbReference>
<dbReference type="PANTHER" id="PTHR32054:SF9">
    <property type="entry name" value="OS04G0116200 PROTEIN"/>
    <property type="match status" value="1"/>
</dbReference>
<protein>
    <submittedName>
        <fullName evidence="6">WEB family protein At1g75720</fullName>
    </submittedName>
</protein>
<name>A0A1S3CRJ3_CUCME</name>
<reference evidence="6" key="2">
    <citation type="submission" date="2025-04" db="UniProtKB">
        <authorList>
            <consortium name="RefSeq"/>
        </authorList>
    </citation>
    <scope>IDENTIFICATION</scope>
</reference>
<keyword evidence="5" id="KW-1185">Reference proteome</keyword>
<dbReference type="EnsemblPlants" id="MELO3C003756.2.1">
    <property type="protein sequence ID" value="MELO3C003756.2.1"/>
    <property type="gene ID" value="MELO3C003756.2"/>
</dbReference>
<dbReference type="KEGG" id="cmo:103503881"/>
<dbReference type="SMR" id="A0A1S3CRJ3"/>
<dbReference type="InParanoid" id="A0A1S3CRJ3"/>